<dbReference type="Proteomes" id="UP000006352">
    <property type="component" value="Unassembled WGS sequence"/>
</dbReference>
<evidence type="ECO:0000313" key="1">
    <source>
        <dbReference type="EMBL" id="CCM05637.1"/>
    </source>
</evidence>
<sequence>MFQVTSRPVSELTLPMSHSSPALSQTLHLPRHLARPAFTDVSRDAIRAVEKDLADTPVPYVRQHLAGQAEQMRAAHSLLIYPDTLPRARLASSLDVSIRPASGHLSTLALPTHMLAISSSRTSPSAPNTPTAASFLSQASSASTVSLFPVYALVLAAHCALLPPLPRAHTSTNRSVTVTLPVVPLTVPSAETFGLLYEFLHTQRADTLLAAFLPSLAAMLPPKPTAGTSSTAGKPMYAAQFSNESLLRLAHALASSAASHAGPQGALTALMGLTRRINGVWRNACALGVFDAELWGVMDVAWEIVLAAMTRVHERERA</sequence>
<dbReference type="InParanoid" id="J4I1J4"/>
<reference evidence="1 2" key="1">
    <citation type="journal article" date="2012" name="Appl. Environ. Microbiol.">
        <title>Short-read sequencing for genomic analysis of the brown rot fungus Fibroporia radiculosa.</title>
        <authorList>
            <person name="Tang J.D."/>
            <person name="Perkins A.D."/>
            <person name="Sonstegard T.S."/>
            <person name="Schroeder S.G."/>
            <person name="Burgess S.C."/>
            <person name="Diehl S.V."/>
        </authorList>
    </citation>
    <scope>NUCLEOTIDE SEQUENCE [LARGE SCALE GENOMIC DNA]</scope>
    <source>
        <strain evidence="1 2">TFFH 294</strain>
    </source>
</reference>
<dbReference type="AlphaFoldDB" id="J4I1J4"/>
<dbReference type="OrthoDB" id="2523383at2759"/>
<protein>
    <recommendedName>
        <fullName evidence="3">Clp1-like protein</fullName>
    </recommendedName>
</protein>
<dbReference type="GeneID" id="24100548"/>
<evidence type="ECO:0008006" key="3">
    <source>
        <dbReference type="Google" id="ProtNLM"/>
    </source>
</evidence>
<name>J4I1J4_9APHY</name>
<gene>
    <name evidence="1" type="ORF">FIBRA_07866</name>
</gene>
<dbReference type="RefSeq" id="XP_012184920.1">
    <property type="nucleotide sequence ID" value="XM_012329530.1"/>
</dbReference>
<organism evidence="1 2">
    <name type="scientific">Fibroporia radiculosa</name>
    <dbReference type="NCBI Taxonomy" id="599839"/>
    <lineage>
        <taxon>Eukaryota</taxon>
        <taxon>Fungi</taxon>
        <taxon>Dikarya</taxon>
        <taxon>Basidiomycota</taxon>
        <taxon>Agaricomycotina</taxon>
        <taxon>Agaricomycetes</taxon>
        <taxon>Polyporales</taxon>
        <taxon>Fibroporiaceae</taxon>
        <taxon>Fibroporia</taxon>
    </lineage>
</organism>
<dbReference type="EMBL" id="HE797198">
    <property type="protein sequence ID" value="CCM05637.1"/>
    <property type="molecule type" value="Genomic_DNA"/>
</dbReference>
<dbReference type="HOGENOM" id="CLU_059618_0_0_1"/>
<keyword evidence="2" id="KW-1185">Reference proteome</keyword>
<proteinExistence type="predicted"/>
<evidence type="ECO:0000313" key="2">
    <source>
        <dbReference type="Proteomes" id="UP000006352"/>
    </source>
</evidence>
<accession>J4I1J4</accession>